<name>A0A914RKW5_PAREQ</name>
<organism evidence="1 2">
    <name type="scientific">Parascaris equorum</name>
    <name type="common">Equine roundworm</name>
    <dbReference type="NCBI Taxonomy" id="6256"/>
    <lineage>
        <taxon>Eukaryota</taxon>
        <taxon>Metazoa</taxon>
        <taxon>Ecdysozoa</taxon>
        <taxon>Nematoda</taxon>
        <taxon>Chromadorea</taxon>
        <taxon>Rhabditida</taxon>
        <taxon>Spirurina</taxon>
        <taxon>Ascaridomorpha</taxon>
        <taxon>Ascaridoidea</taxon>
        <taxon>Ascarididae</taxon>
        <taxon>Parascaris</taxon>
    </lineage>
</organism>
<evidence type="ECO:0000313" key="2">
    <source>
        <dbReference type="WBParaSite" id="PEQ_0000715401-mRNA-1"/>
    </source>
</evidence>
<dbReference type="WBParaSite" id="PEQ_0000715401-mRNA-1">
    <property type="protein sequence ID" value="PEQ_0000715401-mRNA-1"/>
    <property type="gene ID" value="PEQ_0000715401"/>
</dbReference>
<keyword evidence="1" id="KW-1185">Reference proteome</keyword>
<evidence type="ECO:0000313" key="1">
    <source>
        <dbReference type="Proteomes" id="UP000887564"/>
    </source>
</evidence>
<proteinExistence type="predicted"/>
<protein>
    <submittedName>
        <fullName evidence="2">Uncharacterized protein</fullName>
    </submittedName>
</protein>
<dbReference type="Proteomes" id="UP000887564">
    <property type="component" value="Unplaced"/>
</dbReference>
<accession>A0A914RKW5</accession>
<dbReference type="AlphaFoldDB" id="A0A914RKW5"/>
<sequence length="57" mass="6148">MNLIGKKTNDIPRTIGKALGLVEQDIGSPLAWSDQRAIDSRGIATQERNLLSDCGLP</sequence>
<reference evidence="2" key="1">
    <citation type="submission" date="2022-11" db="UniProtKB">
        <authorList>
            <consortium name="WormBaseParasite"/>
        </authorList>
    </citation>
    <scope>IDENTIFICATION</scope>
</reference>